<dbReference type="CDD" id="cd11289">
    <property type="entry name" value="gelsolin_S2_like"/>
    <property type="match status" value="1"/>
</dbReference>
<feature type="coiled-coil region" evidence="9">
    <location>
        <begin position="1341"/>
        <end position="1368"/>
    </location>
</feature>
<feature type="compositionally biased region" description="Polar residues" evidence="10">
    <location>
        <begin position="349"/>
        <end position="359"/>
    </location>
</feature>
<feature type="compositionally biased region" description="Basic and acidic residues" evidence="10">
    <location>
        <begin position="483"/>
        <end position="499"/>
    </location>
</feature>
<dbReference type="GeneTree" id="ENSGT00940000154653"/>
<dbReference type="SUPFAM" id="SSF55753">
    <property type="entry name" value="Actin depolymerizing proteins"/>
    <property type="match status" value="5"/>
</dbReference>
<dbReference type="PROSITE" id="PS51089">
    <property type="entry name" value="HP"/>
    <property type="match status" value="1"/>
</dbReference>
<evidence type="ECO:0000256" key="5">
    <source>
        <dbReference type="ARBA" id="ARBA00022737"/>
    </source>
</evidence>
<evidence type="ECO:0000256" key="3">
    <source>
        <dbReference type="ARBA" id="ARBA00008418"/>
    </source>
</evidence>
<reference evidence="12" key="3">
    <citation type="submission" date="2025-09" db="UniProtKB">
        <authorList>
            <consortium name="Ensembl"/>
        </authorList>
    </citation>
    <scope>IDENTIFICATION</scope>
</reference>
<dbReference type="InterPro" id="IPR003128">
    <property type="entry name" value="Villin_headpiece"/>
</dbReference>
<keyword evidence="6" id="KW-0472">Membrane</keyword>
<accession>A0A3Q1IUA7</accession>
<keyword evidence="7" id="KW-0009">Actin-binding</keyword>
<feature type="region of interest" description="Disordered" evidence="10">
    <location>
        <begin position="466"/>
        <end position="715"/>
    </location>
</feature>
<dbReference type="Proteomes" id="UP000265040">
    <property type="component" value="Chromosome 17"/>
</dbReference>
<feature type="compositionally biased region" description="Basic and acidic residues" evidence="10">
    <location>
        <begin position="611"/>
        <end position="623"/>
    </location>
</feature>
<comment type="similarity">
    <text evidence="3">Belongs to the villin/gelsolin family.</text>
</comment>
<evidence type="ECO:0000259" key="11">
    <source>
        <dbReference type="PROSITE" id="PS51089"/>
    </source>
</evidence>
<dbReference type="Ensembl" id="ENSATET00000023206.3">
    <property type="protein sequence ID" value="ENSATEP00000022834.3"/>
    <property type="gene ID" value="ENSATEG00000015709.3"/>
</dbReference>
<dbReference type="CDD" id="cd11288">
    <property type="entry name" value="gelsolin_S5_like"/>
    <property type="match status" value="1"/>
</dbReference>
<feature type="region of interest" description="Disordered" evidence="10">
    <location>
        <begin position="1215"/>
        <end position="1234"/>
    </location>
</feature>
<keyword evidence="8" id="KW-0206">Cytoskeleton</keyword>
<evidence type="ECO:0000256" key="9">
    <source>
        <dbReference type="SAM" id="Coils"/>
    </source>
</evidence>
<feature type="domain" description="HP" evidence="11">
    <location>
        <begin position="2122"/>
        <end position="2185"/>
    </location>
</feature>
<dbReference type="CDD" id="cd11293">
    <property type="entry name" value="gelsolin_S4_like"/>
    <property type="match status" value="1"/>
</dbReference>
<evidence type="ECO:0000256" key="6">
    <source>
        <dbReference type="ARBA" id="ARBA00023136"/>
    </source>
</evidence>
<feature type="compositionally biased region" description="Polar residues" evidence="10">
    <location>
        <begin position="395"/>
        <end position="419"/>
    </location>
</feature>
<name>A0A3Q1IUA7_ANATE</name>
<dbReference type="GO" id="GO:0005546">
    <property type="term" value="F:phosphatidylinositol-4,5-bisphosphate binding"/>
    <property type="evidence" value="ECO:0007669"/>
    <property type="project" value="TreeGrafter"/>
</dbReference>
<feature type="region of interest" description="Disordered" evidence="10">
    <location>
        <begin position="791"/>
        <end position="855"/>
    </location>
</feature>
<dbReference type="GO" id="GO:0051014">
    <property type="term" value="P:actin filament severing"/>
    <property type="evidence" value="ECO:0007669"/>
    <property type="project" value="TreeGrafter"/>
</dbReference>
<feature type="compositionally biased region" description="Basic and acidic residues" evidence="10">
    <location>
        <begin position="117"/>
        <end position="133"/>
    </location>
</feature>
<keyword evidence="9" id="KW-0175">Coiled coil</keyword>
<comment type="subcellular location">
    <subcellularLocation>
        <location evidence="2">Cytoplasm</location>
        <location evidence="2">Cytoskeleton</location>
    </subcellularLocation>
    <subcellularLocation>
        <location evidence="1">Membrane</location>
        <topology evidence="1">Peripheral membrane protein</topology>
    </subcellularLocation>
</comment>
<evidence type="ECO:0000256" key="4">
    <source>
        <dbReference type="ARBA" id="ARBA00022490"/>
    </source>
</evidence>
<dbReference type="InterPro" id="IPR036886">
    <property type="entry name" value="Villin_headpiece_dom_sf"/>
</dbReference>
<feature type="compositionally biased region" description="Polar residues" evidence="10">
    <location>
        <begin position="560"/>
        <end position="576"/>
    </location>
</feature>
<dbReference type="GO" id="GO:0051016">
    <property type="term" value="P:barbed-end actin filament capping"/>
    <property type="evidence" value="ECO:0007669"/>
    <property type="project" value="TreeGrafter"/>
</dbReference>
<dbReference type="Gene3D" id="3.40.20.10">
    <property type="entry name" value="Severin"/>
    <property type="match status" value="5"/>
</dbReference>
<dbReference type="GO" id="GO:0015629">
    <property type="term" value="C:actin cytoskeleton"/>
    <property type="evidence" value="ECO:0007669"/>
    <property type="project" value="TreeGrafter"/>
</dbReference>
<dbReference type="Pfam" id="PF00626">
    <property type="entry name" value="Gelsolin"/>
    <property type="match status" value="1"/>
</dbReference>
<evidence type="ECO:0000256" key="1">
    <source>
        <dbReference type="ARBA" id="ARBA00004170"/>
    </source>
</evidence>
<evidence type="ECO:0000313" key="13">
    <source>
        <dbReference type="Proteomes" id="UP000265040"/>
    </source>
</evidence>
<feature type="compositionally biased region" description="Polar residues" evidence="10">
    <location>
        <begin position="299"/>
        <end position="311"/>
    </location>
</feature>
<dbReference type="Pfam" id="PF02209">
    <property type="entry name" value="VHP"/>
    <property type="match status" value="1"/>
</dbReference>
<keyword evidence="4" id="KW-0963">Cytoplasm</keyword>
<keyword evidence="13" id="KW-1185">Reference proteome</keyword>
<feature type="compositionally biased region" description="Low complexity" evidence="10">
    <location>
        <begin position="374"/>
        <end position="383"/>
    </location>
</feature>
<evidence type="ECO:0000256" key="8">
    <source>
        <dbReference type="ARBA" id="ARBA00023212"/>
    </source>
</evidence>
<dbReference type="FunFam" id="1.10.950.10:FF:000003">
    <property type="entry name" value="supervillin isoform X2"/>
    <property type="match status" value="1"/>
</dbReference>
<evidence type="ECO:0000256" key="2">
    <source>
        <dbReference type="ARBA" id="ARBA00004245"/>
    </source>
</evidence>
<feature type="compositionally biased region" description="Low complexity" evidence="10">
    <location>
        <begin position="93"/>
        <end position="114"/>
    </location>
</feature>
<feature type="region of interest" description="Disordered" evidence="10">
    <location>
        <begin position="337"/>
        <end position="441"/>
    </location>
</feature>
<feature type="region of interest" description="Disordered" evidence="10">
    <location>
        <begin position="58"/>
        <end position="314"/>
    </location>
</feature>
<feature type="compositionally biased region" description="Basic and acidic residues" evidence="10">
    <location>
        <begin position="516"/>
        <end position="557"/>
    </location>
</feature>
<dbReference type="GO" id="GO:0005737">
    <property type="term" value="C:cytoplasm"/>
    <property type="evidence" value="ECO:0007669"/>
    <property type="project" value="TreeGrafter"/>
</dbReference>
<dbReference type="SUPFAM" id="SSF47050">
    <property type="entry name" value="VHP, Villin headpiece domain"/>
    <property type="match status" value="1"/>
</dbReference>
<dbReference type="Gene3D" id="1.10.950.10">
    <property type="entry name" value="Villin headpiece domain"/>
    <property type="match status" value="1"/>
</dbReference>
<evidence type="ECO:0000256" key="10">
    <source>
        <dbReference type="SAM" id="MobiDB-lite"/>
    </source>
</evidence>
<proteinExistence type="inferred from homology"/>
<dbReference type="InterPro" id="IPR029006">
    <property type="entry name" value="ADF-H/Gelsolin-like_dom_sf"/>
</dbReference>
<reference evidence="12" key="1">
    <citation type="submission" date="2021-04" db="EMBL/GenBank/DDBJ databases">
        <authorList>
            <consortium name="Wellcome Sanger Institute Data Sharing"/>
        </authorList>
    </citation>
    <scope>NUCLEOTIDE SEQUENCE [LARGE SCALE GENOMIC DNA]</scope>
</reference>
<dbReference type="PANTHER" id="PTHR11977">
    <property type="entry name" value="VILLIN"/>
    <property type="match status" value="1"/>
</dbReference>
<feature type="compositionally biased region" description="Basic and acidic residues" evidence="10">
    <location>
        <begin position="633"/>
        <end position="643"/>
    </location>
</feature>
<protein>
    <recommendedName>
        <fullName evidence="11">HP domain-containing protein</fullName>
    </recommendedName>
</protein>
<feature type="compositionally biased region" description="Basic and acidic residues" evidence="10">
    <location>
        <begin position="1223"/>
        <end position="1234"/>
    </location>
</feature>
<dbReference type="CDD" id="cd11280">
    <property type="entry name" value="gelsolin_like"/>
    <property type="match status" value="1"/>
</dbReference>
<feature type="region of interest" description="Disordered" evidence="10">
    <location>
        <begin position="948"/>
        <end position="999"/>
    </location>
</feature>
<feature type="compositionally biased region" description="Basic and acidic residues" evidence="10">
    <location>
        <begin position="888"/>
        <end position="901"/>
    </location>
</feature>
<dbReference type="PANTHER" id="PTHR11977:SF136">
    <property type="entry name" value="LOW QUALITY PROTEIN: SUPERVILLIN"/>
    <property type="match status" value="1"/>
</dbReference>
<reference evidence="12" key="2">
    <citation type="submission" date="2025-08" db="UniProtKB">
        <authorList>
            <consortium name="Ensembl"/>
        </authorList>
    </citation>
    <scope>IDENTIFICATION</scope>
</reference>
<dbReference type="SMART" id="SM00153">
    <property type="entry name" value="VHP"/>
    <property type="match status" value="1"/>
</dbReference>
<organism evidence="12 13">
    <name type="scientific">Anabas testudineus</name>
    <name type="common">Climbing perch</name>
    <name type="synonym">Anthias testudineus</name>
    <dbReference type="NCBI Taxonomy" id="64144"/>
    <lineage>
        <taxon>Eukaryota</taxon>
        <taxon>Metazoa</taxon>
        <taxon>Chordata</taxon>
        <taxon>Craniata</taxon>
        <taxon>Vertebrata</taxon>
        <taxon>Euteleostomi</taxon>
        <taxon>Actinopterygii</taxon>
        <taxon>Neopterygii</taxon>
        <taxon>Teleostei</taxon>
        <taxon>Neoteleostei</taxon>
        <taxon>Acanthomorphata</taxon>
        <taxon>Anabantaria</taxon>
        <taxon>Anabantiformes</taxon>
        <taxon>Anabantoidei</taxon>
        <taxon>Anabantidae</taxon>
        <taxon>Anabas</taxon>
    </lineage>
</organism>
<evidence type="ECO:0000256" key="7">
    <source>
        <dbReference type="ARBA" id="ARBA00023203"/>
    </source>
</evidence>
<evidence type="ECO:0000313" key="12">
    <source>
        <dbReference type="Ensembl" id="ENSATEP00000022834.3"/>
    </source>
</evidence>
<keyword evidence="5" id="KW-0677">Repeat</keyword>
<feature type="compositionally biased region" description="Low complexity" evidence="10">
    <location>
        <begin position="214"/>
        <end position="226"/>
    </location>
</feature>
<dbReference type="InterPro" id="IPR007122">
    <property type="entry name" value="Villin/Gelsolin"/>
</dbReference>
<dbReference type="InterPro" id="IPR007123">
    <property type="entry name" value="Gelsolin-like_dom"/>
</dbReference>
<dbReference type="SMART" id="SM00262">
    <property type="entry name" value="GEL"/>
    <property type="match status" value="5"/>
</dbReference>
<feature type="compositionally biased region" description="Basic and acidic residues" evidence="10">
    <location>
        <begin position="227"/>
        <end position="264"/>
    </location>
</feature>
<dbReference type="GO" id="GO:0016020">
    <property type="term" value="C:membrane"/>
    <property type="evidence" value="ECO:0007669"/>
    <property type="project" value="UniProtKB-SubCell"/>
</dbReference>
<dbReference type="GO" id="GO:0051015">
    <property type="term" value="F:actin filament binding"/>
    <property type="evidence" value="ECO:0007669"/>
    <property type="project" value="InterPro"/>
</dbReference>
<feature type="compositionally biased region" description="Low complexity" evidence="10">
    <location>
        <begin position="586"/>
        <end position="610"/>
    </location>
</feature>
<feature type="compositionally biased region" description="Basic and acidic residues" evidence="10">
    <location>
        <begin position="167"/>
        <end position="176"/>
    </location>
</feature>
<feature type="compositionally biased region" description="Basic and acidic residues" evidence="10">
    <location>
        <begin position="337"/>
        <end position="348"/>
    </location>
</feature>
<feature type="region of interest" description="Disordered" evidence="10">
    <location>
        <begin position="872"/>
        <end position="908"/>
    </location>
</feature>
<sequence length="2185" mass="248253">MNRKERIARRLEGIENEAPPALVPGGLVANRMLEEDPPRYTRASDPCEPCVMVRRYSREDLEAPQKQVSSPERSPQWKGGVGSAPTEPVLVYVDPVTLSTSSTPTSGPTDPSSLNSKAERIARYKAERRRQLSERYGILLDQEADTDYTPRYRSRRDPVTSGQQTSARRDRDRQEVEEQGQEPRVPYRSGVGRVYMRTHPDPTPVSTSGPAHITQTPPHATYAPPHAQERSSRFSERERAMNVENYRRGGAHERSATLRARTQEQHPAQQQQQQHHKDPAHQEPSPTSTRDYSIAAMPSSPSTARRASLPSTRYGISPGDLFIEQQAQSILNRQGIRVRERLSRDETAQRPSDCSPDQHQANRRYTAMNPSQLPEPTQQRTGPQPQPSPNHHSAHSQTPYTPSAPEYQNSGPTVISQTYMAMPAPVSNSKLPGPPEVLPRRRMSADQMYAANREARLEARQALKEEAQTEGLLKSRKAVLPSEIRRRERSVDDIHRGQNEEMDWQNCSPERRRKSQEKEDWDPKRPRERGRERNVARIRERERDPVPSHESQEERLFRSMQPTSVHQQPRQHQSSEPVYLEESHIQMQEPQTQQQYEPRQRQHGAQNQQQDSKRQFQYDHSRQPQDPQRQQHSQKEQEYELQRKVAPSNQQDSQGKLREPHVEEEFEPQRQQQDPSGHQRFDSAVYLQKGSSLPQAKHRSMEMSGGPKPKTRTRSMSDIGLSKHSAIYHTDRLPASRDGAKAIQPSGVANGEMGTLDTRVSVAQLRHSYLENANRKPEFETTKVDLSAVEVDPASGSDHDRSARRPRRYITPGDSRMSERFRTQPITSAERLESDRCRLSPSQLQDAEDEEKLDERAKMSVAAKRSLFRELERTSEGGVPKPRSRNAAVERRLRRVQDRSHTQPVTNKEVVSASRYAGLKRDDQDLLPDEPDLSTLSLAEKMALFNRLAQPTGKTTEGNRGGTRQRRASARFQTQPITQGEVEQVRKQNSKQLKTPKREREQCLEKKLSSLSSLFNAVCTHARLLSTDCTHSPQLGVFDLADAVYVCVCVCVCVCVLGRWGERCLSLDLIRLLLSSHLSHVRVALLKKSGEEDWRNRINKKQEVVTVATSEQQAPLLEAEQTCQKKEEGVVVQDHSAVSVSEQLWVRPDIEAQMTIEERKQMISTREDAWKTKGKGAANDSTQYTVAARMVKKGLAASSSVISPILSPVSTKLKSSTPAISKPQEEIEARPDMESDKKLDKLESFLGRLNSKGLQETTITVTEKAVKEVMKLDDEIFSKFYRRVAEFPRMPTRIEISEDFDAIFGSQGPKLTSAMVQHKRLVRPSRNVQASRNPLKMLAAREDIRHEYTEQRLNVAQLESKRMKAEKMNKTSEYSEAALAGLASKENFSSVSLRNVNMSEQMSNNSAVPFKNLMLMQIKGRRHVQTRLVEPRASSLNSGDCFLLVTTEHCFIWIGEFSNIIEKAKAIDLATFIQAKKDMGCRANQVLTIEEGVNPQGPDTQQFWTILGGQAAYQSAGPPEEDEQFENAIVETNCIFRLVDDKLVPDDDEWGKIPHSSLLTSKEVLVFDFGSEVYVWHGKEVILAQRKVAFQLAKHLWNGTFDYTCCDINPLDPGGCNTLIPRKGQGRPDWAIFGRLTEHNETILFKEKFVDWTEAKSPTPKEGSELIPEQKEAPGRECRPYDATLMLPVLQSSISTILDGVNVGRGYGTVESEDHMRTQEISTVSVDVWHILEFDYSRLPRQSIGQFHEGDAYVVKWKYMGSTSVGRRQNPEVRSSGPGKEKCCYFFWQGRHSTVSEKGTSALMTVELDEERGAQVQVQQGKEPPCFLQCFNGGMIIHAGKREEEEENTQSEWRLYCVRGEVPVEGHLLEVACHCSSLRSRASMILLNINKAIIYLWHGCKTQLHTRSVGNTAALKIKELCPLEAGLHSSSKVTIHECDEGVEPPGFWEALGRKDRKAYDCMLQDPGKFNFTPRLFQLSSTSGDFVAIEFFHPSRAPDLVSSLPFLQEDLYNAPQPALFLVDNFHEVYLWQGWWPQDSESTGSARIRWDADRKCAMETVLQYCKEKNEKKPQKSYLIHAGLEPLTFTNMFPSWEHREDVAEITESEAEVCNQIILVEDVLARLCQNTFPLAQLQARPLPEGVDPLRLEIYLSDQDFEKALEMEREEYERLPGWKQVNLKKAKGLF</sequence>
<dbReference type="GO" id="GO:0008154">
    <property type="term" value="P:actin polymerization or depolymerization"/>
    <property type="evidence" value="ECO:0007669"/>
    <property type="project" value="TreeGrafter"/>
</dbReference>